<keyword evidence="2" id="KW-1185">Reference proteome</keyword>
<sequence length="68" mass="7840">RYLVNNEGSKTDVVLSLANWNKLLTLLEELDEQKIVQEWLPKLKAGPVSSGALRWEDVKEDWEDDTNV</sequence>
<proteinExistence type="predicted"/>
<organism evidence="1 2">
    <name type="scientific">Candidatus Marithioploca araucensis</name>
    <dbReference type="NCBI Taxonomy" id="70273"/>
    <lineage>
        <taxon>Bacteria</taxon>
        <taxon>Pseudomonadati</taxon>
        <taxon>Pseudomonadota</taxon>
        <taxon>Gammaproteobacteria</taxon>
        <taxon>Thiotrichales</taxon>
        <taxon>Thiotrichaceae</taxon>
        <taxon>Candidatus Marithioploca</taxon>
    </lineage>
</organism>
<name>A0ABT7VUA8_9GAMM</name>
<comment type="caution">
    <text evidence="1">The sequence shown here is derived from an EMBL/GenBank/DDBJ whole genome shotgun (WGS) entry which is preliminary data.</text>
</comment>
<reference evidence="1" key="1">
    <citation type="submission" date="2023-06" db="EMBL/GenBank/DDBJ databases">
        <title>Uncultivated large filamentous bacteria from sulfidic sediments reveal new species and different genomic features in energy metabolism and defense.</title>
        <authorList>
            <person name="Fonseca A."/>
        </authorList>
    </citation>
    <scope>NUCLEOTIDE SEQUENCE</scope>
    <source>
        <strain evidence="1">HSG4</strain>
    </source>
</reference>
<protein>
    <submittedName>
        <fullName evidence="1">Uncharacterized protein</fullName>
    </submittedName>
</protein>
<accession>A0ABT7VUA8</accession>
<dbReference type="Proteomes" id="UP001171945">
    <property type="component" value="Unassembled WGS sequence"/>
</dbReference>
<feature type="non-terminal residue" evidence="1">
    <location>
        <position position="1"/>
    </location>
</feature>
<gene>
    <name evidence="1" type="ORF">QUF54_07465</name>
</gene>
<evidence type="ECO:0000313" key="1">
    <source>
        <dbReference type="EMBL" id="MDM8563175.1"/>
    </source>
</evidence>
<dbReference type="EMBL" id="JAUCGM010000490">
    <property type="protein sequence ID" value="MDM8563175.1"/>
    <property type="molecule type" value="Genomic_DNA"/>
</dbReference>
<evidence type="ECO:0000313" key="2">
    <source>
        <dbReference type="Proteomes" id="UP001171945"/>
    </source>
</evidence>